<dbReference type="SUPFAM" id="SSF53335">
    <property type="entry name" value="S-adenosyl-L-methionine-dependent methyltransferases"/>
    <property type="match status" value="1"/>
</dbReference>
<accession>A0A3C1KH44</accession>
<dbReference type="AlphaFoldDB" id="A0A3C1KH44"/>
<keyword evidence="1" id="KW-0808">Transferase</keyword>
<reference evidence="1 2" key="1">
    <citation type="journal article" date="2018" name="Nat. Biotechnol.">
        <title>A standardized bacterial taxonomy based on genome phylogeny substantially revises the tree of life.</title>
        <authorList>
            <person name="Parks D.H."/>
            <person name="Chuvochina M."/>
            <person name="Waite D.W."/>
            <person name="Rinke C."/>
            <person name="Skarshewski A."/>
            <person name="Chaumeil P.A."/>
            <person name="Hugenholtz P."/>
        </authorList>
    </citation>
    <scope>NUCLEOTIDE SEQUENCE [LARGE SCALE GENOMIC DNA]</scope>
    <source>
        <strain evidence="1">UBA9152</strain>
    </source>
</reference>
<evidence type="ECO:0000313" key="2">
    <source>
        <dbReference type="Proteomes" id="UP000257479"/>
    </source>
</evidence>
<dbReference type="Gene3D" id="3.40.50.150">
    <property type="entry name" value="Vaccinia Virus protein VP39"/>
    <property type="match status" value="1"/>
</dbReference>
<name>A0A3C1KH44_9MICO</name>
<sequence>MTEPLVLDPASGSRMMYFDKTDDRVLFGDIRTESHVLCDGRALNIEPDMEMDFRYLPFADGTFRVVVFDPPHLVRVGENAWMGKKYGRLDPLNWRTDIAAGFAECFRVLANDGVLIFKWNETQIPVSQILALTPHRPLVGHKSGKTARTHWVTFIKTHEPTSQESERG</sequence>
<evidence type="ECO:0000313" key="1">
    <source>
        <dbReference type="EMBL" id="HAN25813.1"/>
    </source>
</evidence>
<comment type="caution">
    <text evidence="1">The sequence shown here is derived from an EMBL/GenBank/DDBJ whole genome shotgun (WGS) entry which is preliminary data.</text>
</comment>
<dbReference type="InterPro" id="IPR029063">
    <property type="entry name" value="SAM-dependent_MTases_sf"/>
</dbReference>
<gene>
    <name evidence="1" type="ORF">DCP95_14780</name>
</gene>
<organism evidence="1 2">
    <name type="scientific">Microbacterium ginsengisoli</name>
    <dbReference type="NCBI Taxonomy" id="400772"/>
    <lineage>
        <taxon>Bacteria</taxon>
        <taxon>Bacillati</taxon>
        <taxon>Actinomycetota</taxon>
        <taxon>Actinomycetes</taxon>
        <taxon>Micrococcales</taxon>
        <taxon>Microbacteriaceae</taxon>
        <taxon>Microbacterium</taxon>
    </lineage>
</organism>
<keyword evidence="1" id="KW-0489">Methyltransferase</keyword>
<dbReference type="GO" id="GO:0032259">
    <property type="term" value="P:methylation"/>
    <property type="evidence" value="ECO:0007669"/>
    <property type="project" value="UniProtKB-KW"/>
</dbReference>
<protein>
    <submittedName>
        <fullName evidence="1">SAM-dependent methyltransferase</fullName>
    </submittedName>
</protein>
<dbReference type="Proteomes" id="UP000257479">
    <property type="component" value="Unassembled WGS sequence"/>
</dbReference>
<dbReference type="EMBL" id="DMNG01000260">
    <property type="protein sequence ID" value="HAN25813.1"/>
    <property type="molecule type" value="Genomic_DNA"/>
</dbReference>
<dbReference type="GO" id="GO:0008168">
    <property type="term" value="F:methyltransferase activity"/>
    <property type="evidence" value="ECO:0007669"/>
    <property type="project" value="UniProtKB-KW"/>
</dbReference>
<proteinExistence type="predicted"/>